<name>A0A0A3YXW2_9GAMM</name>
<reference evidence="2 3" key="1">
    <citation type="submission" date="2014-10" db="EMBL/GenBank/DDBJ databases">
        <title>Genome sequence of Erwinia typographi M043b.</title>
        <authorList>
            <person name="Chan K.-G."/>
            <person name="Tan W.-S."/>
        </authorList>
    </citation>
    <scope>NUCLEOTIDE SEQUENCE [LARGE SCALE GENOMIC DNA]</scope>
    <source>
        <strain evidence="2 3">M043b</strain>
    </source>
</reference>
<dbReference type="Proteomes" id="UP000030351">
    <property type="component" value="Unassembled WGS sequence"/>
</dbReference>
<protein>
    <submittedName>
        <fullName evidence="2">Cor protein</fullName>
    </submittedName>
</protein>
<dbReference type="eggNOG" id="ENOG50347J3">
    <property type="taxonomic scope" value="Bacteria"/>
</dbReference>
<gene>
    <name evidence="2" type="ORF">NG99_16025</name>
</gene>
<keyword evidence="1" id="KW-0732">Signal</keyword>
<accession>A0A0A3YXW2</accession>
<dbReference type="PROSITE" id="PS51257">
    <property type="entry name" value="PROKAR_LIPOPROTEIN"/>
    <property type="match status" value="1"/>
</dbReference>
<keyword evidence="3" id="KW-1185">Reference proteome</keyword>
<comment type="caution">
    <text evidence="2">The sequence shown here is derived from an EMBL/GenBank/DDBJ whole genome shotgun (WGS) entry which is preliminary data.</text>
</comment>
<dbReference type="EMBL" id="JRUQ01000045">
    <property type="protein sequence ID" value="KGT91677.1"/>
    <property type="molecule type" value="Genomic_DNA"/>
</dbReference>
<feature type="signal peptide" evidence="1">
    <location>
        <begin position="1"/>
        <end position="21"/>
    </location>
</feature>
<dbReference type="STRING" id="371042.NG99_16025"/>
<proteinExistence type="predicted"/>
<organism evidence="2 3">
    <name type="scientific">Erwinia typographi</name>
    <dbReference type="NCBI Taxonomy" id="371042"/>
    <lineage>
        <taxon>Bacteria</taxon>
        <taxon>Pseudomonadati</taxon>
        <taxon>Pseudomonadota</taxon>
        <taxon>Gammaproteobacteria</taxon>
        <taxon>Enterobacterales</taxon>
        <taxon>Erwiniaceae</taxon>
        <taxon>Erwinia</taxon>
    </lineage>
</organism>
<evidence type="ECO:0000313" key="3">
    <source>
        <dbReference type="Proteomes" id="UP000030351"/>
    </source>
</evidence>
<dbReference type="AlphaFoldDB" id="A0A0A3YXW2"/>
<dbReference type="OrthoDB" id="6556223at2"/>
<evidence type="ECO:0000256" key="1">
    <source>
        <dbReference type="SAM" id="SignalP"/>
    </source>
</evidence>
<evidence type="ECO:0000313" key="2">
    <source>
        <dbReference type="EMBL" id="KGT91677.1"/>
    </source>
</evidence>
<sequence length="75" mass="8279">MMKLIFLLASAILLSACQKLPAPVCTGTALVGGQETSVNIYDIRKIANQTEYKAGPPFNWQWVSKTNFTHTTCDM</sequence>
<feature type="chain" id="PRO_5002005598" evidence="1">
    <location>
        <begin position="22"/>
        <end position="75"/>
    </location>
</feature>